<dbReference type="Proteomes" id="UP000245535">
    <property type="component" value="Unassembled WGS sequence"/>
</dbReference>
<dbReference type="RefSeq" id="WP_109622835.1">
    <property type="nucleotide sequence ID" value="NZ_QGDO01000010.1"/>
</dbReference>
<evidence type="ECO:0000259" key="1">
    <source>
        <dbReference type="Pfam" id="PF13936"/>
    </source>
</evidence>
<dbReference type="InterPro" id="IPR025246">
    <property type="entry name" value="IS30-like_HTH"/>
</dbReference>
<keyword evidence="3" id="KW-1185">Reference proteome</keyword>
<dbReference type="OrthoDB" id="990404at2"/>
<dbReference type="EMBL" id="QGDO01000010">
    <property type="protein sequence ID" value="PWJ35040.1"/>
    <property type="molecule type" value="Genomic_DNA"/>
</dbReference>
<reference evidence="2 3" key="1">
    <citation type="submission" date="2018-03" db="EMBL/GenBank/DDBJ databases">
        <title>Genomic Encyclopedia of Archaeal and Bacterial Type Strains, Phase II (KMG-II): from individual species to whole genera.</title>
        <authorList>
            <person name="Goeker M."/>
        </authorList>
    </citation>
    <scope>NUCLEOTIDE SEQUENCE [LARGE SCALE GENOMIC DNA]</scope>
    <source>
        <strain evidence="2 3">DSM 28229</strain>
    </source>
</reference>
<name>A0A315YZ61_SEDFL</name>
<organism evidence="2 3">
    <name type="scientific">Sediminitomix flava</name>
    <dbReference type="NCBI Taxonomy" id="379075"/>
    <lineage>
        <taxon>Bacteria</taxon>
        <taxon>Pseudomonadati</taxon>
        <taxon>Bacteroidota</taxon>
        <taxon>Cytophagia</taxon>
        <taxon>Cytophagales</taxon>
        <taxon>Flammeovirgaceae</taxon>
        <taxon>Sediminitomix</taxon>
    </lineage>
</organism>
<protein>
    <submittedName>
        <fullName evidence="2">Helix-turn-helix protein</fullName>
    </submittedName>
</protein>
<comment type="caution">
    <text evidence="2">The sequence shown here is derived from an EMBL/GenBank/DDBJ whole genome shotgun (WGS) entry which is preliminary data.</text>
</comment>
<accession>A0A315YZ61</accession>
<proteinExistence type="predicted"/>
<dbReference type="AlphaFoldDB" id="A0A315YZ61"/>
<sequence>MRNLEYSDRVLLERYLSLGLSIKRIAKILRFAPSTIYREIKRNSFRKASYKARRAHKLFIARKKRVGSMSKHKSYKPKRRYPYLFIRDRREILWFSDTKLGRKKGRTKSRLKGVFRRYRNRLGYKKYLFMSDYVFYQFLEKHQGKKLQSLKVDIGFKYYFKKYPIITSHKLRTYHSPSSKLRAA</sequence>
<gene>
    <name evidence="2" type="ORF">BC781_11081</name>
</gene>
<dbReference type="Pfam" id="PF13936">
    <property type="entry name" value="HTH_38"/>
    <property type="match status" value="1"/>
</dbReference>
<evidence type="ECO:0000313" key="3">
    <source>
        <dbReference type="Proteomes" id="UP000245535"/>
    </source>
</evidence>
<feature type="domain" description="Transposase IS30-like HTH" evidence="1">
    <location>
        <begin position="3"/>
        <end position="43"/>
    </location>
</feature>
<evidence type="ECO:0000313" key="2">
    <source>
        <dbReference type="EMBL" id="PWJ35040.1"/>
    </source>
</evidence>